<gene>
    <name evidence="3" type="ORF">AWC38_SpisGene13350</name>
</gene>
<keyword evidence="1 2" id="KW-0732">Signal</keyword>
<dbReference type="Proteomes" id="UP000225706">
    <property type="component" value="Unassembled WGS sequence"/>
</dbReference>
<dbReference type="Gene3D" id="2.10.60.10">
    <property type="entry name" value="CD59"/>
    <property type="match status" value="1"/>
</dbReference>
<evidence type="ECO:0000256" key="1">
    <source>
        <dbReference type="ARBA" id="ARBA00022729"/>
    </source>
</evidence>
<proteinExistence type="predicted"/>
<organism evidence="3 4">
    <name type="scientific">Stylophora pistillata</name>
    <name type="common">Smooth cauliflower coral</name>
    <dbReference type="NCBI Taxonomy" id="50429"/>
    <lineage>
        <taxon>Eukaryota</taxon>
        <taxon>Metazoa</taxon>
        <taxon>Cnidaria</taxon>
        <taxon>Anthozoa</taxon>
        <taxon>Hexacorallia</taxon>
        <taxon>Scleractinia</taxon>
        <taxon>Astrocoeniina</taxon>
        <taxon>Pocilloporidae</taxon>
        <taxon>Stylophora</taxon>
    </lineage>
</organism>
<dbReference type="InterPro" id="IPR050975">
    <property type="entry name" value="Sleep_regulator"/>
</dbReference>
<dbReference type="InterPro" id="IPR045860">
    <property type="entry name" value="Snake_toxin-like_sf"/>
</dbReference>
<evidence type="ECO:0000313" key="3">
    <source>
        <dbReference type="EMBL" id="PFX22155.1"/>
    </source>
</evidence>
<dbReference type="OrthoDB" id="8188641at2759"/>
<dbReference type="SUPFAM" id="SSF57302">
    <property type="entry name" value="Snake toxin-like"/>
    <property type="match status" value="1"/>
</dbReference>
<name>A0A2B4S0Z0_STYPI</name>
<dbReference type="PANTHER" id="PTHR33562">
    <property type="entry name" value="ATILLA, ISOFORM B-RELATED-RELATED"/>
    <property type="match status" value="1"/>
</dbReference>
<dbReference type="EMBL" id="LSMT01000249">
    <property type="protein sequence ID" value="PFX22155.1"/>
    <property type="molecule type" value="Genomic_DNA"/>
</dbReference>
<feature type="signal peptide" evidence="2">
    <location>
        <begin position="1"/>
        <end position="18"/>
    </location>
</feature>
<accession>A0A2B4S0Z0</accession>
<comment type="caution">
    <text evidence="3">The sequence shown here is derived from an EMBL/GenBank/DDBJ whole genome shotgun (WGS) entry which is preliminary data.</text>
</comment>
<keyword evidence="4" id="KW-1185">Reference proteome</keyword>
<dbReference type="CDD" id="cd23553">
    <property type="entry name" value="TFP_LU_ECD_Ly6PGE"/>
    <property type="match status" value="1"/>
</dbReference>
<evidence type="ECO:0000256" key="2">
    <source>
        <dbReference type="SAM" id="SignalP"/>
    </source>
</evidence>
<protein>
    <recommendedName>
        <fullName evidence="5">UPAR/Ly6 domain-containing protein</fullName>
    </recommendedName>
</protein>
<evidence type="ECO:0000313" key="4">
    <source>
        <dbReference type="Proteomes" id="UP000225706"/>
    </source>
</evidence>
<feature type="chain" id="PRO_5012383092" description="UPAR/Ly6 domain-containing protein" evidence="2">
    <location>
        <begin position="19"/>
        <end position="137"/>
    </location>
</feature>
<dbReference type="AlphaFoldDB" id="A0A2B4S0Z0"/>
<reference evidence="4" key="1">
    <citation type="journal article" date="2017" name="bioRxiv">
        <title>Comparative analysis of the genomes of Stylophora pistillata and Acropora digitifera provides evidence for extensive differences between species of corals.</title>
        <authorList>
            <person name="Voolstra C.R."/>
            <person name="Li Y."/>
            <person name="Liew Y.J."/>
            <person name="Baumgarten S."/>
            <person name="Zoccola D."/>
            <person name="Flot J.-F."/>
            <person name="Tambutte S."/>
            <person name="Allemand D."/>
            <person name="Aranda M."/>
        </authorList>
    </citation>
    <scope>NUCLEOTIDE SEQUENCE [LARGE SCALE GENOMIC DNA]</scope>
</reference>
<sequence>MNSFSLLVLLAVLSTGYGLRCYNCPGKEADCTKEILEGNKTKYTDTCVAGMDTCMRTWGQKEGDDDSYVTNTCMTKQACDDLKKKCEDNELKDENEKPMKKCAIACCSSDECNGSSKVSFGVIFLAACSIIGLALIK</sequence>
<evidence type="ECO:0008006" key="5">
    <source>
        <dbReference type="Google" id="ProtNLM"/>
    </source>
</evidence>